<evidence type="ECO:0000313" key="1">
    <source>
        <dbReference type="EMBL" id="KAJ8128767.1"/>
    </source>
</evidence>
<reference evidence="1" key="1">
    <citation type="submission" date="2022-12" db="EMBL/GenBank/DDBJ databases">
        <title>Genome Sequence of Lasiodiplodia mahajangana.</title>
        <authorList>
            <person name="Buettner E."/>
        </authorList>
    </citation>
    <scope>NUCLEOTIDE SEQUENCE</scope>
    <source>
        <strain evidence="1">VT137</strain>
    </source>
</reference>
<sequence>MAGPGGGPPRRSHTKSRKGCDNCKRRHIRCDENFPQCRNCTKHKVRCPYNDVSVPDERATTPDKPDLMWTPEIEATIAEWQRTGIFPFPNLVFSAPAPQYYSVEELRLIYHVAAICHELQAMDAHNFTLWTRQIPTILTIGATQRYVMHALLAFSAEHIAFLTNCPMVGNMAYKHRGIALKGLQEAIGTFSPENSDAVLATSLVLSWQATDWRSWTQLMQGTSSVIDAMEPWKHESQFGEFIAESSTFPTAPPSPQPDRKPNQPHKDDLEAFQRNINQLAKVEAHLKQNKEDPQLIQQLASFLKGARKVSAIQSIEDQFDRLRPLRTWLFWLPVGCLKENGASPSALLVITHYYTAAMMMERLFPEIGAAYFGSLAIGPVEEIARRLLSINVSGSLDGDVQTPLSLMEFPIDTIGQFRSRLGWIQPTRTPSFPQFDPPNFYMSEHGTPPTTTSYMPYGESPAFSWSTEDLSMLAPEPECGNAVSPLTLSSPYHGGQYLNIPSPSYGGYSPASSTFGEGSIVYSDHEEFGSFDAGMTEYPHLGAAGHGNFGVGTVSAQHTSSGCPPLEIPFHRQDTAWRPTYQAVPSPFLEPHQWSGTGYSESTTPLSVSAPSPTFMPSPHFMHHRHTSSVSSAPVQLKSEEE</sequence>
<keyword evidence="2" id="KW-1185">Reference proteome</keyword>
<name>A0ACC2JML8_9PEZI</name>
<accession>A0ACC2JML8</accession>
<gene>
    <name evidence="1" type="ORF">O1611_g4865</name>
</gene>
<comment type="caution">
    <text evidence="1">The sequence shown here is derived from an EMBL/GenBank/DDBJ whole genome shotgun (WGS) entry which is preliminary data.</text>
</comment>
<evidence type="ECO:0000313" key="2">
    <source>
        <dbReference type="Proteomes" id="UP001153332"/>
    </source>
</evidence>
<dbReference type="Proteomes" id="UP001153332">
    <property type="component" value="Unassembled WGS sequence"/>
</dbReference>
<proteinExistence type="predicted"/>
<protein>
    <submittedName>
        <fullName evidence="1">Uncharacterized protein</fullName>
    </submittedName>
</protein>
<organism evidence="1 2">
    <name type="scientific">Lasiodiplodia mahajangana</name>
    <dbReference type="NCBI Taxonomy" id="1108764"/>
    <lineage>
        <taxon>Eukaryota</taxon>
        <taxon>Fungi</taxon>
        <taxon>Dikarya</taxon>
        <taxon>Ascomycota</taxon>
        <taxon>Pezizomycotina</taxon>
        <taxon>Dothideomycetes</taxon>
        <taxon>Dothideomycetes incertae sedis</taxon>
        <taxon>Botryosphaeriales</taxon>
        <taxon>Botryosphaeriaceae</taxon>
        <taxon>Lasiodiplodia</taxon>
    </lineage>
</organism>
<dbReference type="EMBL" id="JAPUUL010000964">
    <property type="protein sequence ID" value="KAJ8128767.1"/>
    <property type="molecule type" value="Genomic_DNA"/>
</dbReference>